<keyword evidence="4" id="KW-1185">Reference proteome</keyword>
<proteinExistence type="predicted"/>
<evidence type="ECO:0000256" key="2">
    <source>
        <dbReference type="SAM" id="MobiDB-lite"/>
    </source>
</evidence>
<dbReference type="Proteomes" id="UP001140502">
    <property type="component" value="Unassembled WGS sequence"/>
</dbReference>
<gene>
    <name evidence="3" type="ORF">N0V84_006393</name>
</gene>
<organism evidence="3 4">
    <name type="scientific">Fusarium piperis</name>
    <dbReference type="NCBI Taxonomy" id="1435070"/>
    <lineage>
        <taxon>Eukaryota</taxon>
        <taxon>Fungi</taxon>
        <taxon>Dikarya</taxon>
        <taxon>Ascomycota</taxon>
        <taxon>Pezizomycotina</taxon>
        <taxon>Sordariomycetes</taxon>
        <taxon>Hypocreomycetidae</taxon>
        <taxon>Hypocreales</taxon>
        <taxon>Nectriaceae</taxon>
        <taxon>Fusarium</taxon>
        <taxon>Fusarium solani species complex</taxon>
    </lineage>
</organism>
<feature type="compositionally biased region" description="Pro residues" evidence="2">
    <location>
        <begin position="1"/>
        <end position="13"/>
    </location>
</feature>
<evidence type="ECO:0000313" key="3">
    <source>
        <dbReference type="EMBL" id="KAJ4319309.1"/>
    </source>
</evidence>
<name>A0A9W8WBW0_9HYPO</name>
<dbReference type="AlphaFoldDB" id="A0A9W8WBW0"/>
<keyword evidence="1" id="KW-0175">Coiled coil</keyword>
<reference evidence="3" key="1">
    <citation type="submission" date="2022-10" db="EMBL/GenBank/DDBJ databases">
        <title>Tapping the CABI collections for fungal endophytes: first genome assemblies for Collariella, Neodidymelliopsis, Ascochyta clinopodiicola, Didymella pomorum, Didymosphaeria variabile, Neocosmospora piperis and Neocucurbitaria cava.</title>
        <authorList>
            <person name="Hill R."/>
        </authorList>
    </citation>
    <scope>NUCLEOTIDE SEQUENCE</scope>
    <source>
        <strain evidence="3">IMI 366586</strain>
    </source>
</reference>
<sequence>MSAAVGPPPPPPNQGGNGDGNRPHRRALGDLLVEGDSGDETYALPAELNLPCRQCINRVLTSGHPLNCTPGRGKSCQACRKAKSDRNVLATNAGLRRLLREIITATNKQAHVLTDAVPPPAGQKSGGKKAVFTSEFYDLARRWRTALASASLSQTPAQSAYAPSSSSMSPVSTPDSPFTMPSSALVAASEAMTLTRRGGFPGAVAHPQFATQFVNATAQAFNSMGQSQRATREAVDRLALQQEQAATEQQRLATEQQRLATVQNDNSAALAAALDRIGSAMQSIARGRGRERDGRSASPESPSVIAARRL</sequence>
<feature type="region of interest" description="Disordered" evidence="2">
    <location>
        <begin position="283"/>
        <end position="310"/>
    </location>
</feature>
<protein>
    <submittedName>
        <fullName evidence="3">Uncharacterized protein</fullName>
    </submittedName>
</protein>
<accession>A0A9W8WBW0</accession>
<dbReference type="OrthoDB" id="10633716at2759"/>
<comment type="caution">
    <text evidence="3">The sequence shown here is derived from an EMBL/GenBank/DDBJ whole genome shotgun (WGS) entry which is preliminary data.</text>
</comment>
<feature type="coiled-coil region" evidence="1">
    <location>
        <begin position="238"/>
        <end position="265"/>
    </location>
</feature>
<feature type="region of interest" description="Disordered" evidence="2">
    <location>
        <begin position="1"/>
        <end position="26"/>
    </location>
</feature>
<evidence type="ECO:0000256" key="1">
    <source>
        <dbReference type="SAM" id="Coils"/>
    </source>
</evidence>
<feature type="region of interest" description="Disordered" evidence="2">
    <location>
        <begin position="154"/>
        <end position="176"/>
    </location>
</feature>
<evidence type="ECO:0000313" key="4">
    <source>
        <dbReference type="Proteomes" id="UP001140502"/>
    </source>
</evidence>
<dbReference type="EMBL" id="JAPEUR010000126">
    <property type="protein sequence ID" value="KAJ4319309.1"/>
    <property type="molecule type" value="Genomic_DNA"/>
</dbReference>